<dbReference type="Proteomes" id="UP000294901">
    <property type="component" value="Unassembled WGS sequence"/>
</dbReference>
<sequence length="368" mass="40091">MPAFSVHLQDSTVGKVGGIAEAVVRGSSIPGVNHMDVAVAYASAAGVDILEGYLATVAGWREWRKRFLISIDFGTTEPAVFERIGRIPNAEVRIPRGAEVLRRPGLVPRVPFHSKAWTFYRAAGRGPAGLVIGSGNLTRSGMSTGGEMAVALTTLSPSAWPAAWQQTFDWFETVWDGADPAGDLAPAYAEIVRAAPGFGSPPEDSTEAARQVRARPVPPDLPGRLQEADALFVRVDRVTRNRGRDRPGNQIDVPLRTSRFFHLQPRETVGIVGEVALRVPGFPAVVRNVRVGANSMDKIDLPLPESVGIDTYDDSYLIFRRTRGRHEGAALFELEITDEPGLRDVRAPASHSFAWRMHGGREWGLVFD</sequence>
<evidence type="ECO:0000313" key="3">
    <source>
        <dbReference type="Proteomes" id="UP000294901"/>
    </source>
</evidence>
<reference evidence="2 3" key="1">
    <citation type="submission" date="2019-03" db="EMBL/GenBank/DDBJ databases">
        <title>Sequencing the genomes of 1000 actinobacteria strains.</title>
        <authorList>
            <person name="Klenk H.-P."/>
        </authorList>
    </citation>
    <scope>NUCLEOTIDE SEQUENCE [LARGE SCALE GENOMIC DNA]</scope>
    <source>
        <strain evidence="2 3">DSM 43805</strain>
    </source>
</reference>
<comment type="caution">
    <text evidence="2">The sequence shown here is derived from an EMBL/GenBank/DDBJ whole genome shotgun (WGS) entry which is preliminary data.</text>
</comment>
<protein>
    <recommendedName>
        <fullName evidence="4">HKD family nuclease</fullName>
    </recommendedName>
</protein>
<dbReference type="Gene3D" id="3.30.870.10">
    <property type="entry name" value="Endonuclease Chain A"/>
    <property type="match status" value="1"/>
</dbReference>
<proteinExistence type="predicted"/>
<name>A0A4R6JC97_9ACTN</name>
<dbReference type="RefSeq" id="WP_133878498.1">
    <property type="nucleotide sequence ID" value="NZ_BOMD01000033.1"/>
</dbReference>
<evidence type="ECO:0008006" key="4">
    <source>
        <dbReference type="Google" id="ProtNLM"/>
    </source>
</evidence>
<organism evidence="2 3">
    <name type="scientific">Paractinoplanes brasiliensis</name>
    <dbReference type="NCBI Taxonomy" id="52695"/>
    <lineage>
        <taxon>Bacteria</taxon>
        <taxon>Bacillati</taxon>
        <taxon>Actinomycetota</taxon>
        <taxon>Actinomycetes</taxon>
        <taxon>Micromonosporales</taxon>
        <taxon>Micromonosporaceae</taxon>
        <taxon>Paractinoplanes</taxon>
    </lineage>
</organism>
<evidence type="ECO:0000313" key="2">
    <source>
        <dbReference type="EMBL" id="TDO32541.1"/>
    </source>
</evidence>
<dbReference type="OrthoDB" id="9776021at2"/>
<keyword evidence="3" id="KW-1185">Reference proteome</keyword>
<dbReference type="EMBL" id="SNWR01000002">
    <property type="protein sequence ID" value="TDO32541.1"/>
    <property type="molecule type" value="Genomic_DNA"/>
</dbReference>
<gene>
    <name evidence="2" type="ORF">C8E87_8006</name>
</gene>
<feature type="region of interest" description="Disordered" evidence="1">
    <location>
        <begin position="197"/>
        <end position="220"/>
    </location>
</feature>
<evidence type="ECO:0000256" key="1">
    <source>
        <dbReference type="SAM" id="MobiDB-lite"/>
    </source>
</evidence>
<accession>A0A4R6JC97</accession>
<dbReference type="AlphaFoldDB" id="A0A4R6JC97"/>